<protein>
    <recommendedName>
        <fullName evidence="2">CAP-Gly domain-containing protein</fullName>
    </recommendedName>
</protein>
<feature type="compositionally biased region" description="Low complexity" evidence="1">
    <location>
        <begin position="91"/>
        <end position="110"/>
    </location>
</feature>
<dbReference type="InterPro" id="IPR036859">
    <property type="entry name" value="CAP-Gly_dom_sf"/>
</dbReference>
<name>A0A9P8RPT9_9PEZI</name>
<gene>
    <name evidence="3" type="ORF">GP486_004035</name>
</gene>
<proteinExistence type="predicted"/>
<dbReference type="Proteomes" id="UP000750711">
    <property type="component" value="Unassembled WGS sequence"/>
</dbReference>
<dbReference type="Gene3D" id="2.30.30.190">
    <property type="entry name" value="CAP Gly-rich-like domain"/>
    <property type="match status" value="1"/>
</dbReference>
<dbReference type="SUPFAM" id="SSF74924">
    <property type="entry name" value="Cap-Gly domain"/>
    <property type="match status" value="1"/>
</dbReference>
<dbReference type="SMART" id="SM01052">
    <property type="entry name" value="CAP_GLY"/>
    <property type="match status" value="1"/>
</dbReference>
<sequence length="421" mass="44665">MAPTTPAKKSGGDGDIELGDLVDVPGGMYGTVKFVGAVKGKKGVFAGVELSREWAPRGKNSGDVDGIRYFATSVPNSGIFLPLSRASKRASPTISTESTPLTPTTSSLNTGGNATPPTPSISAFSKSLGPSRSQSPHFKPQSRPSLPRPESPLRKQHNVLPTPGRPSVGGRYAPSPTPGKFGASVRGGGDQGKKVGLNPNTPKRRLGEGPSMRSGSALGDHVQFDEDGESTPIGVARTSDGSQGSTKGLGSTLRGASGAVPGYAEQEVERLRSKLEERDRQLKEQAASLAEMENSLTELQSLLPGGGGVDRGGGLEDADAAQLRALLREKNEKVAMLTAEFDAHRADFRSTIDTLELASTETQRVYESRVEELLQENRELQDRSEDVESVAQQLKQLEELVQELEEGLEDARRGEAEARGE</sequence>
<feature type="domain" description="CAP-Gly" evidence="2">
    <location>
        <begin position="36"/>
        <end position="82"/>
    </location>
</feature>
<dbReference type="PANTHER" id="PTHR18916">
    <property type="entry name" value="DYNACTIN 1-RELATED MICROTUBULE-BINDING"/>
    <property type="match status" value="1"/>
</dbReference>
<feature type="non-terminal residue" evidence="3">
    <location>
        <position position="421"/>
    </location>
</feature>
<dbReference type="EMBL" id="JAGHQM010000593">
    <property type="protein sequence ID" value="KAH0559454.1"/>
    <property type="molecule type" value="Genomic_DNA"/>
</dbReference>
<evidence type="ECO:0000256" key="1">
    <source>
        <dbReference type="SAM" id="MobiDB-lite"/>
    </source>
</evidence>
<organism evidence="3 4">
    <name type="scientific">Trichoglossum hirsutum</name>
    <dbReference type="NCBI Taxonomy" id="265104"/>
    <lineage>
        <taxon>Eukaryota</taxon>
        <taxon>Fungi</taxon>
        <taxon>Dikarya</taxon>
        <taxon>Ascomycota</taxon>
        <taxon>Pezizomycotina</taxon>
        <taxon>Geoglossomycetes</taxon>
        <taxon>Geoglossales</taxon>
        <taxon>Geoglossaceae</taxon>
        <taxon>Trichoglossum</taxon>
    </lineage>
</organism>
<feature type="compositionally biased region" description="Polar residues" evidence="1">
    <location>
        <begin position="239"/>
        <end position="249"/>
    </location>
</feature>
<dbReference type="PROSITE" id="PS50245">
    <property type="entry name" value="CAP_GLY_2"/>
    <property type="match status" value="1"/>
</dbReference>
<reference evidence="3" key="1">
    <citation type="submission" date="2021-03" db="EMBL/GenBank/DDBJ databases">
        <title>Comparative genomics and phylogenomic investigation of the class Geoglossomycetes provide insights into ecological specialization and systematics.</title>
        <authorList>
            <person name="Melie T."/>
            <person name="Pirro S."/>
            <person name="Miller A.N."/>
            <person name="Quandt A."/>
        </authorList>
    </citation>
    <scope>NUCLEOTIDE SEQUENCE</scope>
    <source>
        <strain evidence="3">CAQ_001_2017</strain>
    </source>
</reference>
<evidence type="ECO:0000313" key="3">
    <source>
        <dbReference type="EMBL" id="KAH0559454.1"/>
    </source>
</evidence>
<evidence type="ECO:0000313" key="4">
    <source>
        <dbReference type="Proteomes" id="UP000750711"/>
    </source>
</evidence>
<comment type="caution">
    <text evidence="3">The sequence shown here is derived from an EMBL/GenBank/DDBJ whole genome shotgun (WGS) entry which is preliminary data.</text>
</comment>
<accession>A0A9P8RPT9</accession>
<dbReference type="AlphaFoldDB" id="A0A9P8RPT9"/>
<dbReference type="PANTHER" id="PTHR18916:SF83">
    <property type="entry name" value="TIP ELONGATION PROTEIN 1"/>
    <property type="match status" value="1"/>
</dbReference>
<dbReference type="InterPro" id="IPR000938">
    <property type="entry name" value="CAP-Gly_domain"/>
</dbReference>
<keyword evidence="4" id="KW-1185">Reference proteome</keyword>
<evidence type="ECO:0000259" key="2">
    <source>
        <dbReference type="PROSITE" id="PS50245"/>
    </source>
</evidence>
<feature type="compositionally biased region" description="Polar residues" evidence="1">
    <location>
        <begin position="111"/>
        <end position="136"/>
    </location>
</feature>
<feature type="region of interest" description="Disordered" evidence="1">
    <location>
        <begin position="85"/>
        <end position="267"/>
    </location>
</feature>
<dbReference type="Pfam" id="PF01302">
    <property type="entry name" value="CAP_GLY"/>
    <property type="match status" value="1"/>
</dbReference>